<dbReference type="GO" id="GO:0016757">
    <property type="term" value="F:glycosyltransferase activity"/>
    <property type="evidence" value="ECO:0007669"/>
    <property type="project" value="InterPro"/>
</dbReference>
<gene>
    <name evidence="2" type="ORF">Ltuc_1733</name>
</gene>
<evidence type="ECO:0000313" key="3">
    <source>
        <dbReference type="Proteomes" id="UP000054693"/>
    </source>
</evidence>
<dbReference type="Pfam" id="PF00534">
    <property type="entry name" value="Glycos_transf_1"/>
    <property type="match status" value="1"/>
</dbReference>
<evidence type="ECO:0000313" key="2">
    <source>
        <dbReference type="EMBL" id="KTD73886.1"/>
    </source>
</evidence>
<dbReference type="PANTHER" id="PTHR12526">
    <property type="entry name" value="GLYCOSYLTRANSFERASE"/>
    <property type="match status" value="1"/>
</dbReference>
<comment type="caution">
    <text evidence="2">The sequence shown here is derived from an EMBL/GenBank/DDBJ whole genome shotgun (WGS) entry which is preliminary data.</text>
</comment>
<dbReference type="PATRIC" id="fig|40335.7.peg.1841"/>
<dbReference type="SUPFAM" id="SSF53756">
    <property type="entry name" value="UDP-Glycosyltransferase/glycogen phosphorylase"/>
    <property type="match status" value="1"/>
</dbReference>
<accession>A0A0W0ZXN7</accession>
<dbReference type="InterPro" id="IPR001296">
    <property type="entry name" value="Glyco_trans_1"/>
</dbReference>
<proteinExistence type="predicted"/>
<evidence type="ECO:0000259" key="1">
    <source>
        <dbReference type="Pfam" id="PF00534"/>
    </source>
</evidence>
<dbReference type="Gene3D" id="3.40.50.2000">
    <property type="entry name" value="Glycogen Phosphorylase B"/>
    <property type="match status" value="2"/>
</dbReference>
<keyword evidence="3" id="KW-1185">Reference proteome</keyword>
<dbReference type="CDD" id="cd03801">
    <property type="entry name" value="GT4_PimA-like"/>
    <property type="match status" value="1"/>
</dbReference>
<dbReference type="GO" id="GO:1901135">
    <property type="term" value="P:carbohydrate derivative metabolic process"/>
    <property type="evidence" value="ECO:0007669"/>
    <property type="project" value="UniProtKB-ARBA"/>
</dbReference>
<reference evidence="2 3" key="1">
    <citation type="submission" date="2015-11" db="EMBL/GenBank/DDBJ databases">
        <title>Genomic analysis of 38 Legionella species identifies large and diverse effector repertoires.</title>
        <authorList>
            <person name="Burstein D."/>
            <person name="Amaro F."/>
            <person name="Zusman T."/>
            <person name="Lifshitz Z."/>
            <person name="Cohen O."/>
            <person name="Gilbert J.A."/>
            <person name="Pupko T."/>
            <person name="Shuman H.A."/>
            <person name="Segal G."/>
        </authorList>
    </citation>
    <scope>NUCLEOTIDE SEQUENCE [LARGE SCALE GENOMIC DNA]</scope>
    <source>
        <strain evidence="2 3">ATCC 49180</strain>
    </source>
</reference>
<dbReference type="RefSeq" id="WP_058520877.1">
    <property type="nucleotide sequence ID" value="NZ_CAAAIP010000009.1"/>
</dbReference>
<dbReference type="AlphaFoldDB" id="A0A0W0ZXN7"/>
<dbReference type="Proteomes" id="UP000054693">
    <property type="component" value="Unassembled WGS sequence"/>
</dbReference>
<name>A0A0W0ZXN7_9GAMM</name>
<protein>
    <submittedName>
        <fullName evidence="2">Glycosyltransferase</fullName>
    </submittedName>
</protein>
<dbReference type="EMBL" id="LNZA01000001">
    <property type="protein sequence ID" value="KTD73886.1"/>
    <property type="molecule type" value="Genomic_DNA"/>
</dbReference>
<dbReference type="STRING" id="40335.Ltuc_1733"/>
<sequence length="365" mass="41577">MRIGLVLYGSITTTTGGYIYDYKLVEYLRSQGVVVKIFSQEKKNFWGLIRNNFSKKLTNEIIEFSPDVLLQDEMNFNSLFILNKKLKELGNFPIISIVHLLQANAVQNTLVKWLTKKIESIYLKSVNGFIFNSISTEKSISKIIGKNHNSLIAYPGKDRLQLARTRDDIGFKYQDNKLMIIFIGNLLYNKGLHILLRALSQIDSRSWRLSIVGGLHFDAKYTRKIFKMITHLKLEENIKIHGALDIKHLKKELLLHHVLVVPSYFESYGIVYTEAMGAGIPVIASNTGGVPEIVNDTINGFLITPGDSTTLKEYIIRLIKNRDLLKKMSISSLAAYQNLPSWNETMAKVHAFLNQQNQVDAIIKK</sequence>
<dbReference type="PANTHER" id="PTHR12526:SF630">
    <property type="entry name" value="GLYCOSYLTRANSFERASE"/>
    <property type="match status" value="1"/>
</dbReference>
<organism evidence="2 3">
    <name type="scientific">Legionella tucsonensis</name>
    <dbReference type="NCBI Taxonomy" id="40335"/>
    <lineage>
        <taxon>Bacteria</taxon>
        <taxon>Pseudomonadati</taxon>
        <taxon>Pseudomonadota</taxon>
        <taxon>Gammaproteobacteria</taxon>
        <taxon>Legionellales</taxon>
        <taxon>Legionellaceae</taxon>
        <taxon>Legionella</taxon>
    </lineage>
</organism>
<feature type="domain" description="Glycosyl transferase family 1" evidence="1">
    <location>
        <begin position="174"/>
        <end position="329"/>
    </location>
</feature>
<keyword evidence="2" id="KW-0808">Transferase</keyword>
<dbReference type="OrthoDB" id="9802525at2"/>